<accession>A0A395UPH6</accession>
<dbReference type="RefSeq" id="WP_117893338.1">
    <property type="nucleotide sequence ID" value="NZ_QRUD01000048.1"/>
</dbReference>
<dbReference type="GO" id="GO:0016740">
    <property type="term" value="F:transferase activity"/>
    <property type="evidence" value="ECO:0007669"/>
    <property type="project" value="UniProtKB-KW"/>
</dbReference>
<dbReference type="CDD" id="cd00761">
    <property type="entry name" value="Glyco_tranf_GTA_type"/>
    <property type="match status" value="1"/>
</dbReference>
<dbReference type="Proteomes" id="UP000266497">
    <property type="component" value="Unassembled WGS sequence"/>
</dbReference>
<dbReference type="InterPro" id="IPR029044">
    <property type="entry name" value="Nucleotide-diphossugar_trans"/>
</dbReference>
<name>A0A395UPH6_PHOVU</name>
<dbReference type="Gene3D" id="3.90.550.10">
    <property type="entry name" value="Spore Coat Polysaccharide Biosynthesis Protein SpsA, Chain A"/>
    <property type="match status" value="1"/>
</dbReference>
<keyword evidence="2" id="KW-0808">Transferase</keyword>
<evidence type="ECO:0000259" key="1">
    <source>
        <dbReference type="Pfam" id="PF00535"/>
    </source>
</evidence>
<dbReference type="InterPro" id="IPR050834">
    <property type="entry name" value="Glycosyltransf_2"/>
</dbReference>
<protein>
    <submittedName>
        <fullName evidence="2">Glycosyltransferase family 2 protein</fullName>
    </submittedName>
</protein>
<organism evidence="2 3">
    <name type="scientific">Phocaeicola vulgatus</name>
    <name type="common">Bacteroides vulgatus</name>
    <dbReference type="NCBI Taxonomy" id="821"/>
    <lineage>
        <taxon>Bacteria</taxon>
        <taxon>Pseudomonadati</taxon>
        <taxon>Bacteroidota</taxon>
        <taxon>Bacteroidia</taxon>
        <taxon>Bacteroidales</taxon>
        <taxon>Bacteroidaceae</taxon>
        <taxon>Phocaeicola</taxon>
    </lineage>
</organism>
<evidence type="ECO:0000313" key="2">
    <source>
        <dbReference type="EMBL" id="RGR36532.1"/>
    </source>
</evidence>
<dbReference type="EMBL" id="QRUD01000048">
    <property type="protein sequence ID" value="RGR36532.1"/>
    <property type="molecule type" value="Genomic_DNA"/>
</dbReference>
<dbReference type="PANTHER" id="PTHR43685">
    <property type="entry name" value="GLYCOSYLTRANSFERASE"/>
    <property type="match status" value="1"/>
</dbReference>
<comment type="caution">
    <text evidence="2">The sequence shown here is derived from an EMBL/GenBank/DDBJ whole genome shotgun (WGS) entry which is preliminary data.</text>
</comment>
<dbReference type="PANTHER" id="PTHR43685:SF2">
    <property type="entry name" value="GLYCOSYLTRANSFERASE 2-LIKE DOMAIN-CONTAINING PROTEIN"/>
    <property type="match status" value="1"/>
</dbReference>
<gene>
    <name evidence="2" type="ORF">DWY53_15485</name>
</gene>
<feature type="domain" description="Glycosyltransferase 2-like" evidence="1">
    <location>
        <begin position="9"/>
        <end position="149"/>
    </location>
</feature>
<evidence type="ECO:0000313" key="3">
    <source>
        <dbReference type="Proteomes" id="UP000266497"/>
    </source>
</evidence>
<dbReference type="SUPFAM" id="SSF53448">
    <property type="entry name" value="Nucleotide-diphospho-sugar transferases"/>
    <property type="match status" value="1"/>
</dbReference>
<dbReference type="AlphaFoldDB" id="A0A395UPH6"/>
<dbReference type="InterPro" id="IPR001173">
    <property type="entry name" value="Glyco_trans_2-like"/>
</dbReference>
<dbReference type="Pfam" id="PF00535">
    <property type="entry name" value="Glycos_transf_2"/>
    <property type="match status" value="1"/>
</dbReference>
<sequence length="280" mass="32766">MEKVNILYSIIIPHYNIPELLQRCLNSIPDLPSFQVIIVDDCSDGKIVDFRYFPGMERENVKCIFLKERHGAGFARNLGLRYACGKWVLFADADDFFHKDFYNIISAYEKSSYEVVYFDSYSVFSDTLVKTYNREDIFKKYVDTKDENVLLFSGLAGLYATKLKIDKRVLYCCTIRSGSICTQINISNIKARIFVARKFNLILKDNSIDAKYWMNLIGPILSLMRIERRIGGTLLLDYFMHTQWIRIYYDLCDSGSRFIKRLGGVNKDKDMRKLQKEIRL</sequence>
<proteinExistence type="predicted"/>
<reference evidence="2 3" key="1">
    <citation type="submission" date="2018-08" db="EMBL/GenBank/DDBJ databases">
        <title>A genome reference for cultivated species of the human gut microbiota.</title>
        <authorList>
            <person name="Zou Y."/>
            <person name="Xue W."/>
            <person name="Luo G."/>
        </authorList>
    </citation>
    <scope>NUCLEOTIDE SEQUENCE [LARGE SCALE GENOMIC DNA]</scope>
    <source>
        <strain evidence="2 3">AF25-30LB</strain>
    </source>
</reference>